<keyword evidence="3" id="KW-1185">Reference proteome</keyword>
<dbReference type="InterPro" id="IPR037401">
    <property type="entry name" value="SnoaL-like"/>
</dbReference>
<name>A0ABT0RFR8_9SPHN</name>
<evidence type="ECO:0000313" key="2">
    <source>
        <dbReference type="EMBL" id="MCL6679073.1"/>
    </source>
</evidence>
<feature type="domain" description="SnoaL-like" evidence="1">
    <location>
        <begin position="9"/>
        <end position="130"/>
    </location>
</feature>
<sequence>MDDSAESEIRAIIEERVAAIREKDAARAMRVMAEDVVAFELVPPLALPPGAARDEAGFAAWLASFERISVEVRDLRIEADGMVGFAHSLHHLTGTRVGGVPVDLWLRSTLCFRCEPDGWKIAHAHSSVPFHPGPEMRAAVDLKPA</sequence>
<dbReference type="Pfam" id="PF13474">
    <property type="entry name" value="SnoaL_3"/>
    <property type="match status" value="1"/>
</dbReference>
<evidence type="ECO:0000313" key="3">
    <source>
        <dbReference type="Proteomes" id="UP001165343"/>
    </source>
</evidence>
<protein>
    <submittedName>
        <fullName evidence="2">Nuclear transport factor 2 family protein</fullName>
    </submittedName>
</protein>
<dbReference type="InterPro" id="IPR032710">
    <property type="entry name" value="NTF2-like_dom_sf"/>
</dbReference>
<dbReference type="EMBL" id="JAMGBC010000001">
    <property type="protein sequence ID" value="MCL6679073.1"/>
    <property type="molecule type" value="Genomic_DNA"/>
</dbReference>
<comment type="caution">
    <text evidence="2">The sequence shown here is derived from an EMBL/GenBank/DDBJ whole genome shotgun (WGS) entry which is preliminary data.</text>
</comment>
<dbReference type="Gene3D" id="3.10.450.50">
    <property type="match status" value="1"/>
</dbReference>
<evidence type="ECO:0000259" key="1">
    <source>
        <dbReference type="Pfam" id="PF13474"/>
    </source>
</evidence>
<accession>A0ABT0RFR8</accession>
<reference evidence="2" key="1">
    <citation type="submission" date="2022-05" db="EMBL/GenBank/DDBJ databases">
        <authorList>
            <person name="Jo J.-H."/>
            <person name="Im W.-T."/>
        </authorList>
    </citation>
    <scope>NUCLEOTIDE SEQUENCE</scope>
    <source>
        <strain evidence="2">RG327</strain>
    </source>
</reference>
<dbReference type="RefSeq" id="WP_249867994.1">
    <property type="nucleotide sequence ID" value="NZ_JAMGBC010000001.1"/>
</dbReference>
<gene>
    <name evidence="2" type="ORF">LZ519_07050</name>
</gene>
<proteinExistence type="predicted"/>
<dbReference type="SUPFAM" id="SSF54427">
    <property type="entry name" value="NTF2-like"/>
    <property type="match status" value="1"/>
</dbReference>
<organism evidence="2 3">
    <name type="scientific">Sphingomonas anseongensis</name>
    <dbReference type="NCBI Taxonomy" id="2908207"/>
    <lineage>
        <taxon>Bacteria</taxon>
        <taxon>Pseudomonadati</taxon>
        <taxon>Pseudomonadota</taxon>
        <taxon>Alphaproteobacteria</taxon>
        <taxon>Sphingomonadales</taxon>
        <taxon>Sphingomonadaceae</taxon>
        <taxon>Sphingomonas</taxon>
    </lineage>
</organism>
<dbReference type="Proteomes" id="UP001165343">
    <property type="component" value="Unassembled WGS sequence"/>
</dbReference>